<feature type="domain" description="Ig-like" evidence="9">
    <location>
        <begin position="509"/>
        <end position="599"/>
    </location>
</feature>
<accession>A0A4E0S283</accession>
<dbReference type="Gene3D" id="2.60.40.10">
    <property type="entry name" value="Immunoglobulins"/>
    <property type="match status" value="5"/>
</dbReference>
<dbReference type="Proteomes" id="UP000230066">
    <property type="component" value="Unassembled WGS sequence"/>
</dbReference>
<evidence type="ECO:0000256" key="5">
    <source>
        <dbReference type="ARBA" id="ARBA00023319"/>
    </source>
</evidence>
<dbReference type="SMART" id="SM00409">
    <property type="entry name" value="IG"/>
    <property type="match status" value="5"/>
</dbReference>
<dbReference type="CDD" id="cd00096">
    <property type="entry name" value="Ig"/>
    <property type="match status" value="1"/>
</dbReference>
<gene>
    <name evidence="10" type="ORF">D915_001924</name>
</gene>
<name>A0A4E0S283_FASHE</name>
<dbReference type="PANTHER" id="PTHR11640:SF156">
    <property type="entry name" value="HEPARAN SULFATE PROTEOGLYCAN 2"/>
    <property type="match status" value="1"/>
</dbReference>
<evidence type="ECO:0000256" key="3">
    <source>
        <dbReference type="ARBA" id="ARBA00023157"/>
    </source>
</evidence>
<feature type="domain" description="Ig-like" evidence="9">
    <location>
        <begin position="375"/>
        <end position="487"/>
    </location>
</feature>
<keyword evidence="11" id="KW-1185">Reference proteome</keyword>
<evidence type="ECO:0000256" key="4">
    <source>
        <dbReference type="ARBA" id="ARBA00023180"/>
    </source>
</evidence>
<proteinExistence type="predicted"/>
<feature type="domain" description="Ig-like" evidence="9">
    <location>
        <begin position="136"/>
        <end position="235"/>
    </location>
</feature>
<dbReference type="GO" id="GO:0050839">
    <property type="term" value="F:cell adhesion molecule binding"/>
    <property type="evidence" value="ECO:0007669"/>
    <property type="project" value="TreeGrafter"/>
</dbReference>
<evidence type="ECO:0000256" key="2">
    <source>
        <dbReference type="ARBA" id="ARBA00023136"/>
    </source>
</evidence>
<dbReference type="GO" id="GO:0005911">
    <property type="term" value="C:cell-cell junction"/>
    <property type="evidence" value="ECO:0007669"/>
    <property type="project" value="TreeGrafter"/>
</dbReference>
<evidence type="ECO:0000256" key="7">
    <source>
        <dbReference type="SAM" id="Phobius"/>
    </source>
</evidence>
<evidence type="ECO:0000256" key="6">
    <source>
        <dbReference type="SAM" id="MobiDB-lite"/>
    </source>
</evidence>
<comment type="subcellular location">
    <subcellularLocation>
        <location evidence="1">Membrane</location>
        <topology evidence="1">Single-pass type I membrane protein</topology>
    </subcellularLocation>
</comment>
<dbReference type="InterPro" id="IPR013783">
    <property type="entry name" value="Ig-like_fold"/>
</dbReference>
<keyword evidence="5" id="KW-0393">Immunoglobulin domain</keyword>
<keyword evidence="2 7" id="KW-0472">Membrane</keyword>
<organism evidence="10 11">
    <name type="scientific">Fasciola hepatica</name>
    <name type="common">Liver fluke</name>
    <dbReference type="NCBI Taxonomy" id="6192"/>
    <lineage>
        <taxon>Eukaryota</taxon>
        <taxon>Metazoa</taxon>
        <taxon>Spiralia</taxon>
        <taxon>Lophotrochozoa</taxon>
        <taxon>Platyhelminthes</taxon>
        <taxon>Trematoda</taxon>
        <taxon>Digenea</taxon>
        <taxon>Plagiorchiida</taxon>
        <taxon>Echinostomata</taxon>
        <taxon>Echinostomatoidea</taxon>
        <taxon>Fasciolidae</taxon>
        <taxon>Fasciola</taxon>
    </lineage>
</organism>
<feature type="domain" description="Ig-like" evidence="9">
    <location>
        <begin position="243"/>
        <end position="331"/>
    </location>
</feature>
<feature type="chain" id="PRO_5020039541" description="Ig-like domain-containing protein" evidence="8">
    <location>
        <begin position="21"/>
        <end position="1248"/>
    </location>
</feature>
<dbReference type="InterPro" id="IPR036179">
    <property type="entry name" value="Ig-like_dom_sf"/>
</dbReference>
<evidence type="ECO:0000313" key="11">
    <source>
        <dbReference type="Proteomes" id="UP000230066"/>
    </source>
</evidence>
<evidence type="ECO:0000313" key="10">
    <source>
        <dbReference type="EMBL" id="THD27312.1"/>
    </source>
</evidence>
<feature type="signal peptide" evidence="8">
    <location>
        <begin position="1"/>
        <end position="20"/>
    </location>
</feature>
<keyword evidence="7" id="KW-0812">Transmembrane</keyword>
<sequence length="1248" mass="141077">MYCVEVFAVSVLCLNAAVNASTPNDTEDDVQFPRLQIQPARTGDFAFLKCREPTDVKQIPSGSRWKFGKKLIAELLGIHEYITPELKERLQIHHGSTLKLIEIRSSDRGLYTCSVQTGLNEWTDMNQIFLNVQEAPTIVQSSVRRTVVELGANVTIFCQWIASPRAVVTWYRGLPIPRETDCCADANVRLMPASAIRNLKPRTSQLVFHNFRDKDMDEYTCRVKNSLGTASRTMGVLVQGRAPITMKPKNQTVKEGVSSVLFHCRVITETEFTHYNWLKNGRHLSLYPGLQHRYKIFSNGTLLLLSINRSDMGLYTCVADDESNANQQEFRSDPEVMSSHRRPTHRLGKKGEGFSYFPYPGLQWTVSAKLDVHFPPEAHLAKMQPIYLGFNGPGRLPCTVTANPRVEFIEWEKIRNVTTTRSHKPLSSLNTSVVSSPENAIQRVWPILIGVDQLGVRKDPVSTEMTTTYWYEWDAVNRADTGTYRCRGWNHYQWGSWSDEIILLVRQFPRFTVKPPTSLLLSVNSVILLRCAADGDPKPTINWVELRKGTIVRELPKSATVTRKSYLRLKVTESMHTGLVLYCVASNLIGRVMTPVNVTARHSAPVIGSQLSYSPVEMAHLHVQPQSFGAWLTWDWKTRPIPLISSTDADQGDRSKLAEHFPSTSSSSPSPTCHTVVYHRIVRTQEKWISYLAPERPIGLKVLFTPTDSELPGTKTNSSAHAAWLALQWIPQKFTHHPHFVPILFYRVEYQLVQSDVMVAPDERCQIPAFQGSINQWASLAPVRAPEHRFQFHTLTDSQLATKADNQKCLQSCFTKLYFRVRSYSMTAGSEPSSILYVSQPLLDQILPVLHETIVREQQTFRNMTDTFTLDEPIAEIAAISDSSNTTSTNGIILDVPERFWYGLSYSLLAVLILCAIFLTAYAVRQTLQRKGKKQRVLDRSENQEVLNVQSNESSKFILTNQIRPTQLDESIDDPSGFVLYTKSEDVKRLKTKEACLVHARCSTPNWNNLRQFTQERRCSPLLSRSYMSREDDTHEACNQITVGTMSPHQHTVWTDIHKPRCSSSKPARHPFERRFPELVEIKPGGTSSGETVKHVDLFSGNMPHLEITSEVNSTYQPVVKQTSRVSNNPSNYSTLSWIGTMEPTRPTTVQSRHMDSPPANPHAAYVVLPVNPINQELKGETLQISCVPFGTECISLYAAMDPNNQTPTSSILVEDSILSISHEHPIDTCLLMQTPVWHGSHIRTNPS</sequence>
<dbReference type="GO" id="GO:0098609">
    <property type="term" value="P:cell-cell adhesion"/>
    <property type="evidence" value="ECO:0007669"/>
    <property type="project" value="TreeGrafter"/>
</dbReference>
<dbReference type="PROSITE" id="PS50835">
    <property type="entry name" value="IG_LIKE"/>
    <property type="match status" value="5"/>
</dbReference>
<comment type="caution">
    <text evidence="10">The sequence shown here is derived from an EMBL/GenBank/DDBJ whole genome shotgun (WGS) entry which is preliminary data.</text>
</comment>
<dbReference type="InterPro" id="IPR007110">
    <property type="entry name" value="Ig-like_dom"/>
</dbReference>
<dbReference type="SMART" id="SM00408">
    <property type="entry name" value="IGc2"/>
    <property type="match status" value="4"/>
</dbReference>
<feature type="domain" description="Ig-like" evidence="9">
    <location>
        <begin position="33"/>
        <end position="131"/>
    </location>
</feature>
<protein>
    <recommendedName>
        <fullName evidence="9">Ig-like domain-containing protein</fullName>
    </recommendedName>
</protein>
<feature type="transmembrane region" description="Helical" evidence="7">
    <location>
        <begin position="900"/>
        <end position="924"/>
    </location>
</feature>
<dbReference type="AlphaFoldDB" id="A0A4E0S283"/>
<reference evidence="10" key="1">
    <citation type="submission" date="2019-03" db="EMBL/GenBank/DDBJ databases">
        <title>Improved annotation for the trematode Fasciola hepatica.</title>
        <authorList>
            <person name="Choi Y.-J."/>
            <person name="Martin J."/>
            <person name="Mitreva M."/>
        </authorList>
    </citation>
    <scope>NUCLEOTIDE SEQUENCE [LARGE SCALE GENOMIC DNA]</scope>
</reference>
<keyword evidence="4" id="KW-0325">Glycoprotein</keyword>
<dbReference type="PANTHER" id="PTHR11640">
    <property type="entry name" value="NEPHRIN"/>
    <property type="match status" value="1"/>
</dbReference>
<evidence type="ECO:0000259" key="9">
    <source>
        <dbReference type="PROSITE" id="PS50835"/>
    </source>
</evidence>
<dbReference type="EMBL" id="JXXN02000460">
    <property type="protein sequence ID" value="THD27312.1"/>
    <property type="molecule type" value="Genomic_DNA"/>
</dbReference>
<dbReference type="InterPro" id="IPR051275">
    <property type="entry name" value="Cell_adhesion_signaling"/>
</dbReference>
<keyword evidence="7" id="KW-1133">Transmembrane helix</keyword>
<dbReference type="GO" id="GO:0005886">
    <property type="term" value="C:plasma membrane"/>
    <property type="evidence" value="ECO:0007669"/>
    <property type="project" value="TreeGrafter"/>
</dbReference>
<keyword evidence="8" id="KW-0732">Signal</keyword>
<evidence type="ECO:0000256" key="1">
    <source>
        <dbReference type="ARBA" id="ARBA00004479"/>
    </source>
</evidence>
<evidence type="ECO:0000256" key="8">
    <source>
        <dbReference type="SAM" id="SignalP"/>
    </source>
</evidence>
<keyword evidence="3" id="KW-1015">Disulfide bond</keyword>
<dbReference type="InterPro" id="IPR003598">
    <property type="entry name" value="Ig_sub2"/>
</dbReference>
<dbReference type="InterPro" id="IPR003599">
    <property type="entry name" value="Ig_sub"/>
</dbReference>
<dbReference type="Pfam" id="PF13927">
    <property type="entry name" value="Ig_3"/>
    <property type="match status" value="2"/>
</dbReference>
<feature type="region of interest" description="Disordered" evidence="6">
    <location>
        <begin position="645"/>
        <end position="669"/>
    </location>
</feature>
<dbReference type="SUPFAM" id="SSF48726">
    <property type="entry name" value="Immunoglobulin"/>
    <property type="match status" value="5"/>
</dbReference>